<dbReference type="Proteomes" id="UP000678499">
    <property type="component" value="Unassembled WGS sequence"/>
</dbReference>
<name>A0A7R9BX22_9CRUS</name>
<dbReference type="InterPro" id="IPR024705">
    <property type="entry name" value="Ssp411"/>
</dbReference>
<proteinExistence type="predicted"/>
<keyword evidence="5" id="KW-1185">Reference proteome</keyword>
<dbReference type="EMBL" id="OA885079">
    <property type="protein sequence ID" value="CAD7281641.1"/>
    <property type="molecule type" value="Genomic_DNA"/>
</dbReference>
<feature type="chain" id="PRO_5036210304" description="Spermatogenesis-associated protein 20-like TRX domain-containing protein" evidence="2">
    <location>
        <begin position="18"/>
        <end position="133"/>
    </location>
</feature>
<dbReference type="EMBL" id="CAJPEX010003042">
    <property type="protein sequence ID" value="CAG0921793.1"/>
    <property type="molecule type" value="Genomic_DNA"/>
</dbReference>
<dbReference type="PANTHER" id="PTHR42899:SF1">
    <property type="entry name" value="SPERMATOGENESIS-ASSOCIATED PROTEIN 20"/>
    <property type="match status" value="1"/>
</dbReference>
<dbReference type="Pfam" id="PF03190">
    <property type="entry name" value="Thioredox_DsbH"/>
    <property type="match status" value="1"/>
</dbReference>
<dbReference type="Gene3D" id="3.40.30.10">
    <property type="entry name" value="Glutaredoxin"/>
    <property type="match status" value="1"/>
</dbReference>
<sequence>MDGLLLGLLLVCCDTLAMNPPKPGSRFRGESFPVDDMREPTRGDTPASTGHGGWPMSVWLTPDLKPVFGGTYFPPEGGFGRPGFRQLLEILGAKYSIVYIFRKHQRFLFEHFFLPLGDGNLKFHRAADLQKPG</sequence>
<accession>A0A7R9BX22</accession>
<feature type="signal peptide" evidence="2">
    <location>
        <begin position="1"/>
        <end position="17"/>
    </location>
</feature>
<dbReference type="InterPro" id="IPR004879">
    <property type="entry name" value="Ssp411-like_TRX"/>
</dbReference>
<gene>
    <name evidence="4" type="ORF">NMOB1V02_LOCUS9281</name>
</gene>
<evidence type="ECO:0000256" key="1">
    <source>
        <dbReference type="SAM" id="MobiDB-lite"/>
    </source>
</evidence>
<feature type="domain" description="Spermatogenesis-associated protein 20-like TRX" evidence="3">
    <location>
        <begin position="47"/>
        <end position="95"/>
    </location>
</feature>
<evidence type="ECO:0000313" key="5">
    <source>
        <dbReference type="Proteomes" id="UP000678499"/>
    </source>
</evidence>
<reference evidence="4" key="1">
    <citation type="submission" date="2020-11" db="EMBL/GenBank/DDBJ databases">
        <authorList>
            <person name="Tran Van P."/>
        </authorList>
    </citation>
    <scope>NUCLEOTIDE SEQUENCE</scope>
</reference>
<dbReference type="AlphaFoldDB" id="A0A7R9BX22"/>
<evidence type="ECO:0000259" key="3">
    <source>
        <dbReference type="Pfam" id="PF03190"/>
    </source>
</evidence>
<evidence type="ECO:0000256" key="2">
    <source>
        <dbReference type="SAM" id="SignalP"/>
    </source>
</evidence>
<feature type="region of interest" description="Disordered" evidence="1">
    <location>
        <begin position="24"/>
        <end position="49"/>
    </location>
</feature>
<evidence type="ECO:0000313" key="4">
    <source>
        <dbReference type="EMBL" id="CAD7281641.1"/>
    </source>
</evidence>
<organism evidence="4">
    <name type="scientific">Notodromas monacha</name>
    <dbReference type="NCBI Taxonomy" id="399045"/>
    <lineage>
        <taxon>Eukaryota</taxon>
        <taxon>Metazoa</taxon>
        <taxon>Ecdysozoa</taxon>
        <taxon>Arthropoda</taxon>
        <taxon>Crustacea</taxon>
        <taxon>Oligostraca</taxon>
        <taxon>Ostracoda</taxon>
        <taxon>Podocopa</taxon>
        <taxon>Podocopida</taxon>
        <taxon>Cypridocopina</taxon>
        <taxon>Cypridoidea</taxon>
        <taxon>Cyprididae</taxon>
        <taxon>Notodromas</taxon>
    </lineage>
</organism>
<dbReference type="OrthoDB" id="1923667at2759"/>
<protein>
    <recommendedName>
        <fullName evidence="3">Spermatogenesis-associated protein 20-like TRX domain-containing protein</fullName>
    </recommendedName>
</protein>
<dbReference type="PANTHER" id="PTHR42899">
    <property type="entry name" value="SPERMATOGENESIS-ASSOCIATED PROTEIN 20"/>
    <property type="match status" value="1"/>
</dbReference>
<keyword evidence="2" id="KW-0732">Signal</keyword>